<dbReference type="GeneID" id="29255581"/>
<name>A0A099WMU8_9PORP</name>
<organism evidence="1 4">
    <name type="scientific">Porphyromonas gulae</name>
    <dbReference type="NCBI Taxonomy" id="111105"/>
    <lineage>
        <taxon>Bacteria</taxon>
        <taxon>Pseudomonadati</taxon>
        <taxon>Bacteroidota</taxon>
        <taxon>Bacteroidia</taxon>
        <taxon>Bacteroidales</taxon>
        <taxon>Porphyromonadaceae</taxon>
        <taxon>Porphyromonas</taxon>
    </lineage>
</organism>
<dbReference type="Proteomes" id="UP000030130">
    <property type="component" value="Unassembled WGS sequence"/>
</dbReference>
<sequence>MKRMLLLLVVLLYGIAGRLAAQDVIRPWSLQVGAGYSDTENIPGGFTYGFYLGKRMGSFLEVGLSMYNSTRQTANNADSFASNEGDGSFQVNMSSPNEKWSFFDAGSANCYMIVVGVNPLHLFWQNSRHNLFLAVQAGLSNKHNIHFIYGDKGAKVSIYTNSNTYIGYGARVAYEYQIHKNVGAGAAVMYDHGNKMLTAMATLSTHF</sequence>
<evidence type="ECO:0000313" key="1">
    <source>
        <dbReference type="EMBL" id="KGN85419.1"/>
    </source>
</evidence>
<evidence type="ECO:0008006" key="5">
    <source>
        <dbReference type="Google" id="ProtNLM"/>
    </source>
</evidence>
<dbReference type="OrthoDB" id="1012798at2"/>
<dbReference type="EMBL" id="JRAK01000129">
    <property type="protein sequence ID" value="KGN85419.1"/>
    <property type="molecule type" value="Genomic_DNA"/>
</dbReference>
<evidence type="ECO:0000313" key="2">
    <source>
        <dbReference type="EMBL" id="KGN87001.1"/>
    </source>
</evidence>
<dbReference type="Proteomes" id="UP000030146">
    <property type="component" value="Unassembled WGS sequence"/>
</dbReference>
<reference evidence="1 4" key="2">
    <citation type="submission" date="2014-08" db="EMBL/GenBank/DDBJ databases">
        <title>Porphyromonas gulae strain:COT-052_OH3439 Genome sequencing.</title>
        <authorList>
            <person name="Wallis C."/>
            <person name="Deusch O."/>
            <person name="O'Flynn C."/>
            <person name="Davis I."/>
            <person name="Jospin G."/>
            <person name="Darling A.E."/>
            <person name="Coil D.A."/>
            <person name="Alexiev A."/>
            <person name="Horsfall A."/>
            <person name="Kirkwood N."/>
            <person name="Harris S."/>
            <person name="Eisen J.A."/>
        </authorList>
    </citation>
    <scope>NUCLEOTIDE SEQUENCE [LARGE SCALE GENOMIC DNA]</scope>
    <source>
        <strain evidence="4">COT-052 OH3439</strain>
        <strain evidence="1">COT-052_OH3439</strain>
    </source>
</reference>
<protein>
    <recommendedName>
        <fullName evidence="5">Outer membrane protein beta-barrel domain-containing protein</fullName>
    </recommendedName>
</protein>
<proteinExistence type="predicted"/>
<comment type="caution">
    <text evidence="1">The sequence shown here is derived from an EMBL/GenBank/DDBJ whole genome shotgun (WGS) entry which is preliminary data.</text>
</comment>
<dbReference type="AlphaFoldDB" id="A0A099WMU8"/>
<dbReference type="RefSeq" id="WP_004583881.1">
    <property type="nucleotide sequence ID" value="NZ_CALUCC010000250.1"/>
</dbReference>
<reference evidence="2 3" key="1">
    <citation type="submission" date="2014-08" db="EMBL/GenBank/DDBJ databases">
        <title>Porphyromonas gulae strain:COT-052_OH1451 Genome sequencing.</title>
        <authorList>
            <person name="Wallis C."/>
            <person name="Deusch O."/>
            <person name="O'Flynn C."/>
            <person name="Davis I."/>
            <person name="Jospin G."/>
            <person name="Darling A.E."/>
            <person name="Coil D.A."/>
            <person name="Alexiev A."/>
            <person name="Horsfall A."/>
            <person name="Kirkwood N."/>
            <person name="Harris S."/>
            <person name="Eisen J.A."/>
        </authorList>
    </citation>
    <scope>NUCLEOTIDE SEQUENCE [LARGE SCALE GENOMIC DNA]</scope>
    <source>
        <strain evidence="3">COT-052 OH1451</strain>
        <strain evidence="2">COT-052_OH1451</strain>
    </source>
</reference>
<accession>A0A099WMU8</accession>
<dbReference type="InterPro" id="IPR011250">
    <property type="entry name" value="OMP/PagP_B-barrel"/>
</dbReference>
<dbReference type="EMBL" id="JRAI01000020">
    <property type="protein sequence ID" value="KGN87001.1"/>
    <property type="molecule type" value="Genomic_DNA"/>
</dbReference>
<keyword evidence="4" id="KW-1185">Reference proteome</keyword>
<evidence type="ECO:0000313" key="4">
    <source>
        <dbReference type="Proteomes" id="UP000030146"/>
    </source>
</evidence>
<gene>
    <name evidence="2" type="ORF">HR08_02785</name>
    <name evidence="1" type="ORF">HR15_10005</name>
</gene>
<dbReference type="SUPFAM" id="SSF56925">
    <property type="entry name" value="OMPA-like"/>
    <property type="match status" value="1"/>
</dbReference>
<evidence type="ECO:0000313" key="3">
    <source>
        <dbReference type="Proteomes" id="UP000030130"/>
    </source>
</evidence>